<sequence>MRGRRSVGDVLIAAVSVLALCAGVRLLDGAAGPASPPQPSAAQAGAG</sequence>
<name>G2GDZ4_9ACTN</name>
<comment type="caution">
    <text evidence="1">The sequence shown here is derived from an EMBL/GenBank/DDBJ whole genome shotgun (WGS) entry which is preliminary data.</text>
</comment>
<evidence type="ECO:0008006" key="3">
    <source>
        <dbReference type="Google" id="ProtNLM"/>
    </source>
</evidence>
<dbReference type="Proteomes" id="UP000004217">
    <property type="component" value="Unassembled WGS sequence"/>
</dbReference>
<evidence type="ECO:0000313" key="1">
    <source>
        <dbReference type="EMBL" id="EGX58300.1"/>
    </source>
</evidence>
<proteinExistence type="predicted"/>
<gene>
    <name evidence="1" type="ORF">SZN_18611</name>
</gene>
<reference evidence="1 2" key="1">
    <citation type="submission" date="2011-08" db="EMBL/GenBank/DDBJ databases">
        <authorList>
            <person name="Lin Y."/>
            <person name="Hao X."/>
            <person name="Johnstone L."/>
            <person name="Miller S.J."/>
            <person name="Wei G."/>
            <person name="Rensing C."/>
        </authorList>
    </citation>
    <scope>NUCLEOTIDE SEQUENCE [LARGE SCALE GENOMIC DNA]</scope>
    <source>
        <strain evidence="1 2">K42</strain>
    </source>
</reference>
<keyword evidence="2" id="KW-1185">Reference proteome</keyword>
<evidence type="ECO:0000313" key="2">
    <source>
        <dbReference type="Proteomes" id="UP000004217"/>
    </source>
</evidence>
<dbReference type="AlphaFoldDB" id="G2GDZ4"/>
<accession>G2GDZ4</accession>
<protein>
    <recommendedName>
        <fullName evidence="3">Class F sortase</fullName>
    </recommendedName>
</protein>
<feature type="non-terminal residue" evidence="1">
    <location>
        <position position="47"/>
    </location>
</feature>
<dbReference type="EMBL" id="AGBF01000060">
    <property type="protein sequence ID" value="EGX58300.1"/>
    <property type="molecule type" value="Genomic_DNA"/>
</dbReference>
<organism evidence="1 2">
    <name type="scientific">Streptomyces zinciresistens K42</name>
    <dbReference type="NCBI Taxonomy" id="700597"/>
    <lineage>
        <taxon>Bacteria</taxon>
        <taxon>Bacillati</taxon>
        <taxon>Actinomycetota</taxon>
        <taxon>Actinomycetes</taxon>
        <taxon>Kitasatosporales</taxon>
        <taxon>Streptomycetaceae</taxon>
        <taxon>Streptomyces</taxon>
    </lineage>
</organism>